<dbReference type="Proteomes" id="UP000610760">
    <property type="component" value="Unassembled WGS sequence"/>
</dbReference>
<dbReference type="EMBL" id="JACRSV010000001">
    <property type="protein sequence ID" value="MBC8559712.1"/>
    <property type="molecule type" value="Genomic_DNA"/>
</dbReference>
<protein>
    <submittedName>
        <fullName evidence="2">CopG family transcriptional regulator</fullName>
    </submittedName>
</protein>
<sequence>MKETKNLIPVDLCDENGNVVTTIEIPADDIARLDRLAAKMGRSPDELLDEVLRNAIKQTVGLMAGGVKRQKGE</sequence>
<dbReference type="RefSeq" id="WP_249294639.1">
    <property type="nucleotide sequence ID" value="NZ_JACRSV010000001.1"/>
</dbReference>
<reference evidence="2" key="1">
    <citation type="submission" date="2020-08" db="EMBL/GenBank/DDBJ databases">
        <title>Genome public.</title>
        <authorList>
            <person name="Liu C."/>
            <person name="Sun Q."/>
        </authorList>
    </citation>
    <scope>NUCLEOTIDE SEQUENCE</scope>
    <source>
        <strain evidence="2">NSJ-33</strain>
    </source>
</reference>
<dbReference type="InterPro" id="IPR002145">
    <property type="entry name" value="CopG"/>
</dbReference>
<organism evidence="2 3">
    <name type="scientific">Fumia xinanensis</name>
    <dbReference type="NCBI Taxonomy" id="2763659"/>
    <lineage>
        <taxon>Bacteria</taxon>
        <taxon>Bacillati</taxon>
        <taxon>Bacillota</taxon>
        <taxon>Clostridia</taxon>
        <taxon>Eubacteriales</taxon>
        <taxon>Oscillospiraceae</taxon>
        <taxon>Fumia</taxon>
    </lineage>
</organism>
<accession>A0A926I7C6</accession>
<dbReference type="Pfam" id="PF01402">
    <property type="entry name" value="RHH_1"/>
    <property type="match status" value="1"/>
</dbReference>
<evidence type="ECO:0000259" key="1">
    <source>
        <dbReference type="Pfam" id="PF01402"/>
    </source>
</evidence>
<keyword evidence="3" id="KW-1185">Reference proteome</keyword>
<evidence type="ECO:0000313" key="2">
    <source>
        <dbReference type="EMBL" id="MBC8559712.1"/>
    </source>
</evidence>
<feature type="domain" description="Ribbon-helix-helix protein CopG" evidence="1">
    <location>
        <begin position="19"/>
        <end position="58"/>
    </location>
</feature>
<gene>
    <name evidence="2" type="ORF">H8710_06440</name>
</gene>
<dbReference type="GO" id="GO:0006355">
    <property type="term" value="P:regulation of DNA-templated transcription"/>
    <property type="evidence" value="ECO:0007669"/>
    <property type="project" value="InterPro"/>
</dbReference>
<proteinExistence type="predicted"/>
<evidence type="ECO:0000313" key="3">
    <source>
        <dbReference type="Proteomes" id="UP000610760"/>
    </source>
</evidence>
<comment type="caution">
    <text evidence="2">The sequence shown here is derived from an EMBL/GenBank/DDBJ whole genome shotgun (WGS) entry which is preliminary data.</text>
</comment>
<dbReference type="AlphaFoldDB" id="A0A926I7C6"/>
<name>A0A926I7C6_9FIRM</name>